<reference evidence="3 4" key="1">
    <citation type="journal article" date="2011" name="Int. J. Syst. Evol. Microbiol.">
        <title>Zhongshania antarctica gen. nov., sp. nov. and Zhongshania guokunii sp. nov., gammaproteobacteria respectively isolated from coastal attached (fast) ice and surface seawater of the Antarctic.</title>
        <authorList>
            <person name="Li H.J."/>
            <person name="Zhang X.Y."/>
            <person name="Chen C.X."/>
            <person name="Zhang Y.J."/>
            <person name="Gao Z.M."/>
            <person name="Yu Y."/>
            <person name="Chen X.L."/>
            <person name="Chen B."/>
            <person name="Zhang Y.Z."/>
        </authorList>
    </citation>
    <scope>NUCLEOTIDE SEQUENCE [LARGE SCALE GENOMIC DNA]</scope>
    <source>
        <strain evidence="3 4">R06B22</strain>
    </source>
</reference>
<evidence type="ECO:0000259" key="2">
    <source>
        <dbReference type="PROSITE" id="PS51502"/>
    </source>
</evidence>
<dbReference type="Pfam" id="PF07876">
    <property type="entry name" value="Dabb"/>
    <property type="match status" value="1"/>
</dbReference>
<dbReference type="SUPFAM" id="SSF54909">
    <property type="entry name" value="Dimeric alpha+beta barrel"/>
    <property type="match status" value="1"/>
</dbReference>
<comment type="subunit">
    <text evidence="1">Homodimer.</text>
</comment>
<organism evidence="3 4">
    <name type="scientific">Zhongshania arctica</name>
    <dbReference type="NCBI Taxonomy" id="3238302"/>
    <lineage>
        <taxon>Bacteria</taxon>
        <taxon>Pseudomonadati</taxon>
        <taxon>Pseudomonadota</taxon>
        <taxon>Gammaproteobacteria</taxon>
        <taxon>Cellvibrionales</taxon>
        <taxon>Spongiibacteraceae</taxon>
        <taxon>Zhongshania</taxon>
    </lineage>
</organism>
<dbReference type="Gene3D" id="3.30.70.100">
    <property type="match status" value="1"/>
</dbReference>
<dbReference type="PANTHER" id="PTHR33178">
    <property type="match status" value="1"/>
</dbReference>
<proteinExistence type="predicted"/>
<name>A0ABV3TX52_9GAMM</name>
<accession>A0ABV3TX52</accession>
<evidence type="ECO:0000313" key="3">
    <source>
        <dbReference type="EMBL" id="MEX1665920.1"/>
    </source>
</evidence>
<evidence type="ECO:0000313" key="4">
    <source>
        <dbReference type="Proteomes" id="UP001557484"/>
    </source>
</evidence>
<gene>
    <name evidence="3" type="ORF">AB4875_10500</name>
</gene>
<dbReference type="SMART" id="SM00886">
    <property type="entry name" value="Dabb"/>
    <property type="match status" value="1"/>
</dbReference>
<feature type="domain" description="Stress-response A/B barrel" evidence="2">
    <location>
        <begin position="2"/>
        <end position="95"/>
    </location>
</feature>
<dbReference type="PANTHER" id="PTHR33178:SF10">
    <property type="entry name" value="STRESS-RESPONSE A_B BARREL DOMAIN-CONTAINING PROTEIN"/>
    <property type="match status" value="1"/>
</dbReference>
<sequence>MIKHIVLLTWQEGVSQAQIDAVTSAFQELGKEIPEVLNYSFGQDAGIYRGNANYALIAEFRNEADLKAYVVHPSHQALLSTVTGPILKSFQSIQIKV</sequence>
<comment type="caution">
    <text evidence="3">The sequence shown here is derived from an EMBL/GenBank/DDBJ whole genome shotgun (WGS) entry which is preliminary data.</text>
</comment>
<evidence type="ECO:0000256" key="1">
    <source>
        <dbReference type="ARBA" id="ARBA00011738"/>
    </source>
</evidence>
<dbReference type="RefSeq" id="WP_368376013.1">
    <property type="nucleotide sequence ID" value="NZ_JBFRYB010000001.1"/>
</dbReference>
<protein>
    <submittedName>
        <fullName evidence="3">Dabb family protein</fullName>
    </submittedName>
</protein>
<dbReference type="InterPro" id="IPR011008">
    <property type="entry name" value="Dimeric_a/b-barrel"/>
</dbReference>
<dbReference type="InterPro" id="IPR044662">
    <property type="entry name" value="HS1/DABB1-like"/>
</dbReference>
<dbReference type="Proteomes" id="UP001557484">
    <property type="component" value="Unassembled WGS sequence"/>
</dbReference>
<keyword evidence="4" id="KW-1185">Reference proteome</keyword>
<dbReference type="PROSITE" id="PS51502">
    <property type="entry name" value="S_R_A_B_BARREL"/>
    <property type="match status" value="1"/>
</dbReference>
<dbReference type="EMBL" id="JBFRYB010000001">
    <property type="protein sequence ID" value="MEX1665920.1"/>
    <property type="molecule type" value="Genomic_DNA"/>
</dbReference>
<dbReference type="InterPro" id="IPR013097">
    <property type="entry name" value="Dabb"/>
</dbReference>